<reference evidence="2 3" key="1">
    <citation type="submission" date="2019-03" db="EMBL/GenBank/DDBJ databases">
        <title>Ramlibacter sp. 18x22-1, whole genome shotgun sequence.</title>
        <authorList>
            <person name="Zhang X."/>
            <person name="Feng G."/>
            <person name="Zhu H."/>
        </authorList>
    </citation>
    <scope>NUCLEOTIDE SEQUENCE [LARGE SCALE GENOMIC DNA]</scope>
    <source>
        <strain evidence="2 3">18x22-1</strain>
    </source>
</reference>
<name>A0A4Z0C1A5_9BURK</name>
<evidence type="ECO:0000313" key="2">
    <source>
        <dbReference type="EMBL" id="TFZ04019.1"/>
    </source>
</evidence>
<protein>
    <submittedName>
        <fullName evidence="2">Uncharacterized protein</fullName>
    </submittedName>
</protein>
<accession>A0A4Z0C1A5</accession>
<dbReference type="AlphaFoldDB" id="A0A4Z0C1A5"/>
<keyword evidence="1" id="KW-0732">Signal</keyword>
<evidence type="ECO:0000313" key="3">
    <source>
        <dbReference type="Proteomes" id="UP000297839"/>
    </source>
</evidence>
<feature type="signal peptide" evidence="1">
    <location>
        <begin position="1"/>
        <end position="27"/>
    </location>
</feature>
<keyword evidence="3" id="KW-1185">Reference proteome</keyword>
<comment type="caution">
    <text evidence="2">The sequence shown here is derived from an EMBL/GenBank/DDBJ whole genome shotgun (WGS) entry which is preliminary data.</text>
</comment>
<gene>
    <name evidence="2" type="ORF">EZ216_10310</name>
</gene>
<dbReference type="Proteomes" id="UP000297839">
    <property type="component" value="Unassembled WGS sequence"/>
</dbReference>
<dbReference type="EMBL" id="SMLK01000002">
    <property type="protein sequence ID" value="TFZ04019.1"/>
    <property type="molecule type" value="Genomic_DNA"/>
</dbReference>
<feature type="chain" id="PRO_5021377696" evidence="1">
    <location>
        <begin position="28"/>
        <end position="358"/>
    </location>
</feature>
<proteinExistence type="predicted"/>
<evidence type="ECO:0000256" key="1">
    <source>
        <dbReference type="SAM" id="SignalP"/>
    </source>
</evidence>
<sequence>MKPQRRAGAAAFLLAVASAFGALPATAQTAPAVRLAAAPAIDALEVNADAGLQPGSVLEFSMRGTPNGIARAEVRDAGVSVALRETRPGIYTGQYTVRRTDRLKPTSLVRGELTVAGRTRNSDFRLPPSFAQAPAEPALMPVPTTQVPTLHLDRFSAPSVDRLVPGTELRFAIEGTPGAYATVQVPGLPTPVQLREQRPGHYAGQYVLRQQDAVGDGPVIATLRAGERTVTAQLARPLVVAVPGNTMGAAPMSVLPLQVISPGPNAAIDASQVVVQGRTAPGASVHVRVDAIAPVAVGRSAVAQTLPPQTVQADANGNFSFNFGPVRAQPGTRFEVNLSAAQGAQSTPEQRIVLFQRS</sequence>
<organism evidence="2 3">
    <name type="scientific">Ramlibacter humi</name>
    <dbReference type="NCBI Taxonomy" id="2530451"/>
    <lineage>
        <taxon>Bacteria</taxon>
        <taxon>Pseudomonadati</taxon>
        <taxon>Pseudomonadota</taxon>
        <taxon>Betaproteobacteria</taxon>
        <taxon>Burkholderiales</taxon>
        <taxon>Comamonadaceae</taxon>
        <taxon>Ramlibacter</taxon>
    </lineage>
</organism>